<dbReference type="EMBL" id="UZAI01001140">
    <property type="protein sequence ID" value="VDO59167.1"/>
    <property type="molecule type" value="Genomic_DNA"/>
</dbReference>
<evidence type="ECO:0000256" key="1">
    <source>
        <dbReference type="SAM" id="MobiDB-lite"/>
    </source>
</evidence>
<evidence type="ECO:0000313" key="2">
    <source>
        <dbReference type="EMBL" id="VDO59167.1"/>
    </source>
</evidence>
<accession>A0A183LJ28</accession>
<proteinExistence type="predicted"/>
<feature type="region of interest" description="Disordered" evidence="1">
    <location>
        <begin position="43"/>
        <end position="64"/>
    </location>
</feature>
<sequence length="97" mass="11708">MENNWKQIKEALTLTYQEVLDINKDYHKELISFKTLVKIQERKNKKTTTAKQEHSKSRHKLNTQNQIIKRCGALEPTGKNTWKSWQRQWKNLQENEI</sequence>
<reference evidence="2 3" key="1">
    <citation type="submission" date="2018-11" db="EMBL/GenBank/DDBJ databases">
        <authorList>
            <consortium name="Pathogen Informatics"/>
        </authorList>
    </citation>
    <scope>NUCLEOTIDE SEQUENCE [LARGE SCALE GENOMIC DNA]</scope>
    <source>
        <strain evidence="2 3">Zambia</strain>
    </source>
</reference>
<keyword evidence="3" id="KW-1185">Reference proteome</keyword>
<dbReference type="Proteomes" id="UP000277204">
    <property type="component" value="Unassembled WGS sequence"/>
</dbReference>
<gene>
    <name evidence="2" type="ORF">SMRZ_LOCUS3803</name>
</gene>
<organism evidence="2 3">
    <name type="scientific">Schistosoma margrebowiei</name>
    <dbReference type="NCBI Taxonomy" id="48269"/>
    <lineage>
        <taxon>Eukaryota</taxon>
        <taxon>Metazoa</taxon>
        <taxon>Spiralia</taxon>
        <taxon>Lophotrochozoa</taxon>
        <taxon>Platyhelminthes</taxon>
        <taxon>Trematoda</taxon>
        <taxon>Digenea</taxon>
        <taxon>Strigeidida</taxon>
        <taxon>Schistosomatoidea</taxon>
        <taxon>Schistosomatidae</taxon>
        <taxon>Schistosoma</taxon>
    </lineage>
</organism>
<evidence type="ECO:0000313" key="3">
    <source>
        <dbReference type="Proteomes" id="UP000277204"/>
    </source>
</evidence>
<protein>
    <submittedName>
        <fullName evidence="2">Uncharacterized protein</fullName>
    </submittedName>
</protein>
<dbReference type="AlphaFoldDB" id="A0A183LJ28"/>
<name>A0A183LJ28_9TREM</name>